<comment type="caution">
    <text evidence="4">The sequence shown here is derived from an EMBL/GenBank/DDBJ whole genome shotgun (WGS) entry which is preliminary data.</text>
</comment>
<dbReference type="NCBIfam" id="NF003442">
    <property type="entry name" value="PRK04976.1"/>
    <property type="match status" value="1"/>
</dbReference>
<evidence type="ECO:0000313" key="4">
    <source>
        <dbReference type="EMBL" id="KGY07069.1"/>
    </source>
</evidence>
<dbReference type="EMBL" id="JRWP01000054">
    <property type="protein sequence ID" value="KGY07069.1"/>
    <property type="molecule type" value="Genomic_DNA"/>
</dbReference>
<dbReference type="InterPro" id="IPR036386">
    <property type="entry name" value="HscB_C_sf"/>
</dbReference>
<dbReference type="GO" id="GO:0005737">
    <property type="term" value="C:cytoplasm"/>
    <property type="evidence" value="ECO:0007669"/>
    <property type="project" value="UniProtKB-SubCell"/>
</dbReference>
<comment type="similarity">
    <text evidence="3">Belongs to the TorD/DmsD family. TorD subfamily.</text>
</comment>
<dbReference type="PANTHER" id="PTHR34227">
    <property type="entry name" value="CHAPERONE PROTEIN YCDY"/>
    <property type="match status" value="1"/>
</dbReference>
<organism evidence="4 5">
    <name type="scientific">Photobacterium sp. (strain ATCC 43367)</name>
    <dbReference type="NCBI Taxonomy" id="379097"/>
    <lineage>
        <taxon>Bacteria</taxon>
        <taxon>Pseudomonadati</taxon>
        <taxon>Pseudomonadota</taxon>
        <taxon>Gammaproteobacteria</taxon>
        <taxon>Vibrionales</taxon>
        <taxon>Vibrionaceae</taxon>
        <taxon>Vibrio</taxon>
        <taxon>Vibrio oreintalis group</taxon>
    </lineage>
</organism>
<reference evidence="4 5" key="1">
    <citation type="submission" date="2014-10" db="EMBL/GenBank/DDBJ databases">
        <title>Genome sequencing of Vibrio sinaloensis T08.</title>
        <authorList>
            <person name="Chan K.-G."/>
            <person name="Mohamad N.I."/>
        </authorList>
    </citation>
    <scope>NUCLEOTIDE SEQUENCE [LARGE SCALE GENOMIC DNA]</scope>
    <source>
        <strain evidence="4 5">T08</strain>
    </source>
</reference>
<keyword evidence="1 3" id="KW-0963">Cytoplasm</keyword>
<evidence type="ECO:0000256" key="3">
    <source>
        <dbReference type="HAMAP-Rule" id="MF_01150"/>
    </source>
</evidence>
<gene>
    <name evidence="3" type="primary">torD</name>
    <name evidence="4" type="ORF">NM06_18745</name>
</gene>
<comment type="subcellular location">
    <subcellularLocation>
        <location evidence="3">Cytoplasm</location>
    </subcellularLocation>
</comment>
<name>A0A0A5HUD3_PHOS4</name>
<evidence type="ECO:0000256" key="1">
    <source>
        <dbReference type="ARBA" id="ARBA00022490"/>
    </source>
</evidence>
<dbReference type="InterPro" id="IPR023069">
    <property type="entry name" value="Chaperone_TorD"/>
</dbReference>
<dbReference type="OrthoDB" id="7849731at2"/>
<evidence type="ECO:0000313" key="5">
    <source>
        <dbReference type="Proteomes" id="UP000030451"/>
    </source>
</evidence>
<dbReference type="InterPro" id="IPR020945">
    <property type="entry name" value="DMSO/NO3_reduct_chaperone"/>
</dbReference>
<protein>
    <recommendedName>
        <fullName evidence="3">Chaperone protein TorD</fullName>
    </recommendedName>
</protein>
<dbReference type="Gene3D" id="1.20.120.1820">
    <property type="match status" value="1"/>
</dbReference>
<dbReference type="GO" id="GO:0006457">
    <property type="term" value="P:protein folding"/>
    <property type="evidence" value="ECO:0007669"/>
    <property type="project" value="UniProtKB-UniRule"/>
</dbReference>
<dbReference type="Proteomes" id="UP000030451">
    <property type="component" value="Unassembled WGS sequence"/>
</dbReference>
<dbReference type="RefSeq" id="WP_038192884.1">
    <property type="nucleotide sequence ID" value="NZ_JRWP01000054.1"/>
</dbReference>
<sequence>MQEIKSFNEKRAEIYWWLSSLLAKELTQEALDQYHSAEIRSFLSGLGDNPDLKPSVDNLVDALNRLMDREDAQLELAADFCDLFLKSDRDSALPYASMYVGKSGLLNDEPAREMEALMQKHGVQVDENLNEPADHIAIELDFLGNLIIRSNELESDVEMENALEDQDKFINHALLNWVPKFAAKCKALDDFGFYSAIVMLMVAFMELDSRYLKGE</sequence>
<dbReference type="Gene3D" id="1.20.1280.20">
    <property type="entry name" value="HscB, C-terminal domain"/>
    <property type="match status" value="1"/>
</dbReference>
<keyword evidence="2 3" id="KW-0143">Chaperone</keyword>
<comment type="function">
    <text evidence="3">Involved in the biogenesis of TorA. Acts on TorA before the insertion of the molybdenum cofactor and, as a result, probably favors a conformation of the apoenzyme that is competent for acquiring the cofactor.</text>
</comment>
<evidence type="ECO:0000256" key="2">
    <source>
        <dbReference type="ARBA" id="ARBA00023186"/>
    </source>
</evidence>
<dbReference type="AlphaFoldDB" id="A0A0A5HUD3"/>
<dbReference type="GO" id="GO:0051259">
    <property type="term" value="P:protein complex oligomerization"/>
    <property type="evidence" value="ECO:0007669"/>
    <property type="project" value="InterPro"/>
</dbReference>
<dbReference type="SUPFAM" id="SSF89155">
    <property type="entry name" value="TorD-like"/>
    <property type="match status" value="1"/>
</dbReference>
<dbReference type="HAMAP" id="MF_01150">
    <property type="entry name" value="TorD"/>
    <property type="match status" value="1"/>
</dbReference>
<dbReference type="InterPro" id="IPR036411">
    <property type="entry name" value="TorD-like_sf"/>
</dbReference>
<dbReference type="PANTHER" id="PTHR34227:SF11">
    <property type="entry name" value="CHAPERONE PROTEIN TORD"/>
    <property type="match status" value="1"/>
</dbReference>
<proteinExistence type="inferred from homology"/>
<dbReference type="InterPro" id="IPR050289">
    <property type="entry name" value="TorD/DmsD_chaperones"/>
</dbReference>
<dbReference type="Pfam" id="PF02613">
    <property type="entry name" value="Nitrate_red_del"/>
    <property type="match status" value="1"/>
</dbReference>
<accession>A0A0A5HUD3</accession>
<dbReference type="STRING" id="379097.SE23_13020"/>